<proteinExistence type="predicted"/>
<evidence type="ECO:0000256" key="7">
    <source>
        <dbReference type="ARBA" id="ARBA00023163"/>
    </source>
</evidence>
<evidence type="ECO:0000259" key="11">
    <source>
        <dbReference type="PROSITE" id="PS50157"/>
    </source>
</evidence>
<evidence type="ECO:0000256" key="1">
    <source>
        <dbReference type="ARBA" id="ARBA00004123"/>
    </source>
</evidence>
<dbReference type="InterPro" id="IPR013087">
    <property type="entry name" value="Znf_C2H2_type"/>
</dbReference>
<keyword evidence="13" id="KW-1185">Reference proteome</keyword>
<evidence type="ECO:0000256" key="9">
    <source>
        <dbReference type="PROSITE-ProRule" id="PRU00042"/>
    </source>
</evidence>
<feature type="compositionally biased region" description="Low complexity" evidence="10">
    <location>
        <begin position="190"/>
        <end position="203"/>
    </location>
</feature>
<comment type="caution">
    <text evidence="12">The sequence shown here is derived from an EMBL/GenBank/DDBJ whole genome shotgun (WGS) entry which is preliminary data.</text>
</comment>
<dbReference type="SMART" id="SM00355">
    <property type="entry name" value="ZnF_C2H2"/>
    <property type="match status" value="5"/>
</dbReference>
<keyword evidence="6" id="KW-0805">Transcription regulation</keyword>
<feature type="region of interest" description="Disordered" evidence="10">
    <location>
        <begin position="164"/>
        <end position="240"/>
    </location>
</feature>
<evidence type="ECO:0000256" key="3">
    <source>
        <dbReference type="ARBA" id="ARBA00022737"/>
    </source>
</evidence>
<evidence type="ECO:0000256" key="8">
    <source>
        <dbReference type="ARBA" id="ARBA00023242"/>
    </source>
</evidence>
<feature type="region of interest" description="Disordered" evidence="10">
    <location>
        <begin position="553"/>
        <end position="573"/>
    </location>
</feature>
<dbReference type="Pfam" id="PF00096">
    <property type="entry name" value="zf-C2H2"/>
    <property type="match status" value="2"/>
</dbReference>
<dbReference type="PROSITE" id="PS50157">
    <property type="entry name" value="ZINC_FINGER_C2H2_2"/>
    <property type="match status" value="4"/>
</dbReference>
<dbReference type="GO" id="GO:0010564">
    <property type="term" value="P:regulation of cell cycle process"/>
    <property type="evidence" value="ECO:0007669"/>
    <property type="project" value="TreeGrafter"/>
</dbReference>
<feature type="domain" description="C2H2-type" evidence="11">
    <location>
        <begin position="330"/>
        <end position="357"/>
    </location>
</feature>
<accession>A0AAV6V8P3</accession>
<evidence type="ECO:0000256" key="5">
    <source>
        <dbReference type="ARBA" id="ARBA00022833"/>
    </source>
</evidence>
<dbReference type="AlphaFoldDB" id="A0AAV6V8P3"/>
<dbReference type="GO" id="GO:0000978">
    <property type="term" value="F:RNA polymerase II cis-regulatory region sequence-specific DNA binding"/>
    <property type="evidence" value="ECO:0007669"/>
    <property type="project" value="TreeGrafter"/>
</dbReference>
<keyword evidence="3" id="KW-0677">Repeat</keyword>
<keyword evidence="4 9" id="KW-0863">Zinc-finger</keyword>
<evidence type="ECO:0000256" key="6">
    <source>
        <dbReference type="ARBA" id="ARBA00023015"/>
    </source>
</evidence>
<dbReference type="GO" id="GO:0017053">
    <property type="term" value="C:transcription repressor complex"/>
    <property type="evidence" value="ECO:0007669"/>
    <property type="project" value="TreeGrafter"/>
</dbReference>
<dbReference type="PROSITE" id="PS00028">
    <property type="entry name" value="ZINC_FINGER_C2H2_1"/>
    <property type="match status" value="4"/>
</dbReference>
<dbReference type="EMBL" id="JAFNEN010000141">
    <property type="protein sequence ID" value="KAG8192290.1"/>
    <property type="molecule type" value="Genomic_DNA"/>
</dbReference>
<keyword evidence="5" id="KW-0862">Zinc</keyword>
<dbReference type="FunFam" id="3.30.160.60:FF:001329">
    <property type="entry name" value="INSM transcriptional repressor 1"/>
    <property type="match status" value="1"/>
</dbReference>
<dbReference type="InterPro" id="IPR036236">
    <property type="entry name" value="Znf_C2H2_sf"/>
</dbReference>
<comment type="subcellular location">
    <subcellularLocation>
        <location evidence="1">Nucleus</location>
    </subcellularLocation>
</comment>
<feature type="region of interest" description="Disordered" evidence="10">
    <location>
        <begin position="50"/>
        <end position="69"/>
    </location>
</feature>
<feature type="region of interest" description="Disordered" evidence="10">
    <location>
        <begin position="399"/>
        <end position="418"/>
    </location>
</feature>
<keyword evidence="8" id="KW-0539">Nucleus</keyword>
<evidence type="ECO:0000256" key="10">
    <source>
        <dbReference type="SAM" id="MobiDB-lite"/>
    </source>
</evidence>
<dbReference type="GO" id="GO:0001227">
    <property type="term" value="F:DNA-binding transcription repressor activity, RNA polymerase II-specific"/>
    <property type="evidence" value="ECO:0007669"/>
    <property type="project" value="TreeGrafter"/>
</dbReference>
<sequence length="573" mass="63230">MPRGFLVKRFGKTSPIISSSEASVIGVSSSVIGVTSSVLSSSVIGVSSSVSPRVRRYSDEDRSDTSSDHELLVSEHPEVLRHSIFGVGPPPLRSNLPIKEEGSHALSPPLPRFSSELSQDAPLALTTEKIPHPSPNGRIGNHIYHPIRNSVLFFQKHLSSNNFIPKTPPPLKPKSSATIPNSAPPLSVYKSPTSTEQTTTPQKSLTCNPPKKRTSESSSDAKNKAAKKGKVARKLNFDQDKSSPVSGTFIRDIDDEDDEMLAATYHPLAVKTGDIDPSLNVVVVTEEARAEIAKIENKIGDYVCMLCKHQYDDAFGLAQHRCPRIVHVEFRCPECDKVFNCPANLASHRRWHKPRPPPVNKGLNPPKLVSSKGSAIKQELKNPLKDAIITKTSPKDGFCTDPSDTESLRGDASSPDVFKRRYSTSSEDKDFECHLCCKKFSQYFYFRKHLLSHLTTNANGQLENDVIQSVFSKTVPEKRTALARLNITPPPPTSETDNTKVGFTCTICGALFQSKSEMEQHTFKHDELKGIQCKYCPSVFYSSAGLTRHINKHHPSENRQVLAQPPVVRPLST</sequence>
<evidence type="ECO:0000313" key="12">
    <source>
        <dbReference type="EMBL" id="KAG8192290.1"/>
    </source>
</evidence>
<feature type="domain" description="C2H2-type" evidence="11">
    <location>
        <begin position="531"/>
        <end position="559"/>
    </location>
</feature>
<evidence type="ECO:0000313" key="13">
    <source>
        <dbReference type="Proteomes" id="UP000827092"/>
    </source>
</evidence>
<dbReference type="PANTHER" id="PTHR15065:SF4">
    <property type="entry name" value="LD18634P"/>
    <property type="match status" value="1"/>
</dbReference>
<keyword evidence="7" id="KW-0804">Transcription</keyword>
<dbReference type="Proteomes" id="UP000827092">
    <property type="component" value="Unassembled WGS sequence"/>
</dbReference>
<protein>
    <recommendedName>
        <fullName evidence="11">C2H2-type domain-containing protein</fullName>
    </recommendedName>
</protein>
<dbReference type="Gene3D" id="3.30.160.60">
    <property type="entry name" value="Classic Zinc Finger"/>
    <property type="match status" value="2"/>
</dbReference>
<feature type="compositionally biased region" description="Basic and acidic residues" evidence="10">
    <location>
        <begin position="56"/>
        <end position="69"/>
    </location>
</feature>
<feature type="domain" description="C2H2-type" evidence="11">
    <location>
        <begin position="431"/>
        <end position="458"/>
    </location>
</feature>
<feature type="domain" description="C2H2-type" evidence="11">
    <location>
        <begin position="503"/>
        <end position="530"/>
    </location>
</feature>
<name>A0AAV6V8P3_9ARAC</name>
<dbReference type="GO" id="GO:0008270">
    <property type="term" value="F:zinc ion binding"/>
    <property type="evidence" value="ECO:0007669"/>
    <property type="project" value="UniProtKB-KW"/>
</dbReference>
<organism evidence="12 13">
    <name type="scientific">Oedothorax gibbosus</name>
    <dbReference type="NCBI Taxonomy" id="931172"/>
    <lineage>
        <taxon>Eukaryota</taxon>
        <taxon>Metazoa</taxon>
        <taxon>Ecdysozoa</taxon>
        <taxon>Arthropoda</taxon>
        <taxon>Chelicerata</taxon>
        <taxon>Arachnida</taxon>
        <taxon>Araneae</taxon>
        <taxon>Araneomorphae</taxon>
        <taxon>Entelegynae</taxon>
        <taxon>Araneoidea</taxon>
        <taxon>Linyphiidae</taxon>
        <taxon>Erigoninae</taxon>
        <taxon>Oedothorax</taxon>
    </lineage>
</organism>
<evidence type="ECO:0000256" key="4">
    <source>
        <dbReference type="ARBA" id="ARBA00022771"/>
    </source>
</evidence>
<gene>
    <name evidence="12" type="ORF">JTE90_002115</name>
</gene>
<feature type="compositionally biased region" description="Basic residues" evidence="10">
    <location>
        <begin position="224"/>
        <end position="233"/>
    </location>
</feature>
<dbReference type="InterPro" id="IPR042972">
    <property type="entry name" value="INSM1/2"/>
</dbReference>
<dbReference type="SUPFAM" id="SSF57667">
    <property type="entry name" value="beta-beta-alpha zinc fingers"/>
    <property type="match status" value="2"/>
</dbReference>
<dbReference type="PANTHER" id="PTHR15065">
    <property type="entry name" value="INSULINOMA-ASSOCIATED 1"/>
    <property type="match status" value="1"/>
</dbReference>
<evidence type="ECO:0000256" key="2">
    <source>
        <dbReference type="ARBA" id="ARBA00022723"/>
    </source>
</evidence>
<feature type="compositionally biased region" description="Basic and acidic residues" evidence="10">
    <location>
        <begin position="213"/>
        <end position="223"/>
    </location>
</feature>
<dbReference type="GO" id="GO:0005634">
    <property type="term" value="C:nucleus"/>
    <property type="evidence" value="ECO:0007669"/>
    <property type="project" value="UniProtKB-SubCell"/>
</dbReference>
<reference evidence="12 13" key="1">
    <citation type="journal article" date="2022" name="Nat. Ecol. Evol.">
        <title>A masculinizing supergene underlies an exaggerated male reproductive morph in a spider.</title>
        <authorList>
            <person name="Hendrickx F."/>
            <person name="De Corte Z."/>
            <person name="Sonet G."/>
            <person name="Van Belleghem S.M."/>
            <person name="Kostlbacher S."/>
            <person name="Vangestel C."/>
        </authorList>
    </citation>
    <scope>NUCLEOTIDE SEQUENCE [LARGE SCALE GENOMIC DNA]</scope>
    <source>
        <strain evidence="12">W744_W776</strain>
    </source>
</reference>
<keyword evidence="2" id="KW-0479">Metal-binding</keyword>
<dbReference type="GO" id="GO:0030182">
    <property type="term" value="P:neuron differentiation"/>
    <property type="evidence" value="ECO:0007669"/>
    <property type="project" value="TreeGrafter"/>
</dbReference>